<evidence type="ECO:0000313" key="2">
    <source>
        <dbReference type="EMBL" id="GMG17243.1"/>
    </source>
</evidence>
<reference evidence="2" key="1">
    <citation type="submission" date="2023-04" db="EMBL/GenBank/DDBJ databases">
        <title>Phytophthora fragariaefolia NBRC 109709.</title>
        <authorList>
            <person name="Ichikawa N."/>
            <person name="Sato H."/>
            <person name="Tonouchi N."/>
        </authorList>
    </citation>
    <scope>NUCLEOTIDE SEQUENCE</scope>
    <source>
        <strain evidence="2">NBRC 109709</strain>
    </source>
</reference>
<protein>
    <submittedName>
        <fullName evidence="2">Unnamed protein product</fullName>
    </submittedName>
</protein>
<accession>A0A9W7DCN2</accession>
<evidence type="ECO:0000313" key="3">
    <source>
        <dbReference type="Proteomes" id="UP001165121"/>
    </source>
</evidence>
<dbReference type="InterPro" id="IPR052270">
    <property type="entry name" value="CACF_protein"/>
</dbReference>
<comment type="caution">
    <text evidence="2">The sequence shown here is derived from an EMBL/GenBank/DDBJ whole genome shotgun (WGS) entry which is preliminary data.</text>
</comment>
<feature type="region of interest" description="Disordered" evidence="1">
    <location>
        <begin position="520"/>
        <end position="543"/>
    </location>
</feature>
<organism evidence="2 3">
    <name type="scientific">Phytophthora fragariaefolia</name>
    <dbReference type="NCBI Taxonomy" id="1490495"/>
    <lineage>
        <taxon>Eukaryota</taxon>
        <taxon>Sar</taxon>
        <taxon>Stramenopiles</taxon>
        <taxon>Oomycota</taxon>
        <taxon>Peronosporomycetes</taxon>
        <taxon>Peronosporales</taxon>
        <taxon>Peronosporaceae</taxon>
        <taxon>Phytophthora</taxon>
    </lineage>
</organism>
<proteinExistence type="predicted"/>
<dbReference type="PANTHER" id="PTHR22028">
    <property type="entry name" value="SFI1 SPINDLE BODY DOMAIN-CONTAINING PROTEIN-RELATED"/>
    <property type="match status" value="1"/>
</dbReference>
<evidence type="ECO:0000256" key="1">
    <source>
        <dbReference type="SAM" id="MobiDB-lite"/>
    </source>
</evidence>
<dbReference type="Proteomes" id="UP001165121">
    <property type="component" value="Unassembled WGS sequence"/>
</dbReference>
<feature type="region of interest" description="Disordered" evidence="1">
    <location>
        <begin position="482"/>
        <end position="504"/>
    </location>
</feature>
<sequence length="2503" mass="293981">MASTSPRYFSRRRTFSIWRSHRSRRPRVSPTLAQPPPRVGARRASFWREYLRKLPSAILVALAGAYAHAVSSYRILDRGQIVILLFAASTVAIKSGLQEYAKRYVIKKGVRSIRTMCVLVGVPTVLIGTQTRIVMVGTQTNTFLMIETVGMSIVEVGMRTAKAVSVIWTIRRQTKVVQEKLIELSRKIMQAEVTRHTMQPPLASSASLKTEFELWRQQVLSYYTAERTADMYAEYISIGCSQSIMFWFADHPHYPALQFGTTTTWRLGKLGMLVFQFVVEVLVDYICLVIELAVGLESDRLLTQIFVVAERERASKSSSRRQALGRTGDEIETHDTISLIELIQASYSVFGRYGIGPPDDAVYHRYLLSLSIDPERDWRKKILNFDLDSQPRVKRLCSGAGCQHGAAVRPNVFRYEVGPEPQSFRRHQNDNRIRQASPVLRTSTMTSPVFSPPYRNQNHAQHDRFGDMLTLDSPLQRFRVGDTKSQQTKPAMAASSPQPSPVELENDLKSRLVAPMPELVSGKADNGEQSNSADEMPLPAPGKKSAEARDRVLAGERQLQMITTSIDQWRATQAVKQLVNQNKLQDRKARQQQITVPLCIHGIFRWVTLCLPEKIDFRAIDSPRALPLCILRRISVDLKIFKNSAKRVWIWQLRNALQQWHRDAHAIKTFRVRIFVKHRAAILEAAFQLLHFGFVECQKLHKFGTLVLYWKILVANMRSQHQKKLNAEKLRDCKHLKVSKVCFGGWQEYARKQRECRLRGDLVKRSVRDYGLMLLAWKAWGQKLWLRNVARLADGQLQKCQKSKVVRTWKLFVHETHQRHQRDLKVVKTLSKLHINSCFQGWKRAVVSKHQLVAYTEAVQRTMRRRWLGSHWKLWREALKINRGQHERLSAVASRRQNRQLYASFQSWKTIWLIRKRHRQLLQLTLATTNQRQLEAHFDAWKKSHYAASAREYRTLEAQSRLLQFKARRAITFWSFLHQAEQNRSCLLAKSLALRRQNLLASGFRRLLQHTQTRRMVKAQGYQAESFHRRHLMRLGFFGWSRWFQSQEQVEMKLHKTKCRLEWLKMKRAIQLLKLNVQLRKKLRTAHATVVAIGTGNAKTMSFMHWKTFIFQKHNNKRIDADRAASMRHFRMRNRIQLWGKFVQARKMMKLMSIRAAKASTASLLQAHFKAWKVFVDRRVFALALKKKAVAFRYFFLLPLHFRAWKAFLLSRNRALAQVFAEWKECIKIRAQQLRGIEKRFALLWMTDTQATIFARWKRFAQLHGLIRRKLAGQREITLYNVVQLWRVAVISKRQTRQLALFVSERSRLYLKRVCFNSWRIEARMLHRAKTLCSKLTESRTTTNLCYRLRRWKQFTLQSVAVKRFVRCRDIKLMQLVFCAGFQKFADMKRNKRDLVKRIGSVHEAFLKEWLARKVQHRMSIIAACDNIRRTGWTKRLLTAVWGEWINFHSRKQAQLAAVRQLKVQISRLDGRENSLDAARFAVMLRRWSTVKVARVFEHWRNVIKSLKQARFNSLKAIQLWHKLQCERFFLGWVRFCQEQRIRRRIRVMNVRSKLKRSWSFWQMYVVLALGKKATTLAARQMHEKHLCHNAFETWKLTAISLRLNREQIIELYHSSRLRLLAALLSEWRQFSAMEKTKRMQTTVARVVYEDKLKRKNFIEWKTNVVEICYHRRLLQINTERLQILLLCSSFRAWHSWSLQHEKHRSILEVLSTQRTVRAATLVFTAWHFYTEKNAGLRNQVLSFSRFHRMTKGVKALRIMVEEQQYLGTIRQKAQLFRSTTSTWIRSRESRKEFRALQEQIQARVQLSIQRQCLENWKHFVAVQKVENAMLLMSTAFARTRLAKQVLMCWRKFIVYSCATKEKIRNALVYMQLQCQFKAFRALRYFMLQRKWKAHIDLQVLEFRSKRLKTQSFSKWRTVVVERVDRLQKLARYLAAMQNSVQKKIVGAWYAHTARQKLLREKVSRSLELRRIMSSRMVLQAWRIFVTKARKNQKACDFSVIKACAHAIKHWKQYVVLCKVERMIGASYLRQVESSFLLWRKAVAVTHQIRAFEAKAAQRHWVELVGMVFKVWKQRSRTHARRRRLLANVSVGTRLRFRFMLWQKFTVHRKRLAALLVVVADPPALVAPAGAIKNIVAKESSKSMVDGEMVSADSIESKLGTLEDIKTFQTDTDNHELVSLGQALAKKARLLQRFETTWDLPQAWHRWRQIFHAQLFYRMPCNQRTWRSNDEMSGYGGGGFLRVWQAAVKKQRERRFVLLSCVVKLKSVARKRVLQVIFGAWKQHVERETRCRVALLKYDRGFAKRALSSWLETTKAQQRRKQQLESATNYHSQRLKSTVFFYWQTYALAWQDATTKSNTRRHDRQLSLPAKIVAEPRCSNIFEDSDDSDVGVRRPTSPVTKFLRQKNTSSNTKATAFPITSQLKASLLFKTTQYRQAIDVGCKKEILSSGFAFEPGHWFTAKHNVYGNKFRKQRSDDEDDIDVDQFNLHALDDASDDISQVDV</sequence>
<name>A0A9W7DCN2_9STRA</name>
<dbReference type="EMBL" id="BSXT01018992">
    <property type="protein sequence ID" value="GMG17243.1"/>
    <property type="molecule type" value="Genomic_DNA"/>
</dbReference>
<dbReference type="GO" id="GO:0019902">
    <property type="term" value="F:phosphatase binding"/>
    <property type="evidence" value="ECO:0007669"/>
    <property type="project" value="TreeGrafter"/>
</dbReference>
<dbReference type="OrthoDB" id="128693at2759"/>
<gene>
    <name evidence="2" type="ORF">Pfra01_003006800</name>
</gene>
<keyword evidence="3" id="KW-1185">Reference proteome</keyword>
<dbReference type="PANTHER" id="PTHR22028:SF9">
    <property type="entry name" value="SFI1 SPINDLE BODY DOMAIN-CONTAINING PROTEIN"/>
    <property type="match status" value="1"/>
</dbReference>